<evidence type="ECO:0000313" key="2">
    <source>
        <dbReference type="Proteomes" id="UP000181942"/>
    </source>
</evidence>
<dbReference type="Proteomes" id="UP000181942">
    <property type="component" value="Unassembled WGS sequence"/>
</dbReference>
<accession>A0A1I2TYY3</accession>
<dbReference type="RefSeq" id="WP_075032554.1">
    <property type="nucleotide sequence ID" value="NZ_FONR01000026.1"/>
</dbReference>
<gene>
    <name evidence="1" type="ORF">SAMN02787118_12681</name>
</gene>
<dbReference type="InterPro" id="IPR027417">
    <property type="entry name" value="P-loop_NTPase"/>
</dbReference>
<dbReference type="EMBL" id="FONR01000026">
    <property type="protein sequence ID" value="SFG70110.1"/>
    <property type="molecule type" value="Genomic_DNA"/>
</dbReference>
<dbReference type="SUPFAM" id="SSF52540">
    <property type="entry name" value="P-loop containing nucleoside triphosphate hydrolases"/>
    <property type="match status" value="1"/>
</dbReference>
<organism evidence="1 2">
    <name type="scientific">Streptomyces mirabilis</name>
    <dbReference type="NCBI Taxonomy" id="68239"/>
    <lineage>
        <taxon>Bacteria</taxon>
        <taxon>Bacillati</taxon>
        <taxon>Actinomycetota</taxon>
        <taxon>Actinomycetes</taxon>
        <taxon>Kitasatosporales</taxon>
        <taxon>Streptomycetaceae</taxon>
        <taxon>Streptomyces</taxon>
    </lineage>
</organism>
<reference evidence="1 2" key="1">
    <citation type="submission" date="2016-10" db="EMBL/GenBank/DDBJ databases">
        <authorList>
            <person name="de Groot N.N."/>
        </authorList>
    </citation>
    <scope>NUCLEOTIDE SEQUENCE [LARGE SCALE GENOMIC DNA]</scope>
    <source>
        <strain evidence="1 2">OK461</strain>
    </source>
</reference>
<name>A0A1I2TYY3_9ACTN</name>
<sequence>MVSEGVDIPRLRAVVYLTNRLTLLSFRQIVGRVVRTDPANVDDHGRVYLPADPRLLGMARRITENVDLLPPPLVLITDGKRALRVSNGNGGEAKGSFEALNTVGEQGGVFDTDGRDAHADLVTCARMFIEREGLTGTDPESLALVASDAPELRQALLALQHRPR</sequence>
<dbReference type="Gene3D" id="3.40.50.300">
    <property type="entry name" value="P-loop containing nucleotide triphosphate hydrolases"/>
    <property type="match status" value="1"/>
</dbReference>
<evidence type="ECO:0008006" key="3">
    <source>
        <dbReference type="Google" id="ProtNLM"/>
    </source>
</evidence>
<protein>
    <recommendedName>
        <fullName evidence="3">Helicase conserved C-terminal domain-containing protein</fullName>
    </recommendedName>
</protein>
<evidence type="ECO:0000313" key="1">
    <source>
        <dbReference type="EMBL" id="SFG70110.1"/>
    </source>
</evidence>
<proteinExistence type="predicted"/>
<dbReference type="AlphaFoldDB" id="A0A1I2TYY3"/>